<proteinExistence type="predicted"/>
<comment type="caution">
    <text evidence="3">The sequence shown here is derived from an EMBL/GenBank/DDBJ whole genome shotgun (WGS) entry which is preliminary data.</text>
</comment>
<dbReference type="Proteomes" id="UP000886523">
    <property type="component" value="Unassembled WGS sequence"/>
</dbReference>
<evidence type="ECO:0000259" key="2">
    <source>
        <dbReference type="Pfam" id="PF08457"/>
    </source>
</evidence>
<evidence type="ECO:0000256" key="1">
    <source>
        <dbReference type="SAM" id="MobiDB-lite"/>
    </source>
</evidence>
<dbReference type="Pfam" id="PF08457">
    <property type="entry name" value="Sfi1"/>
    <property type="match status" value="1"/>
</dbReference>
<feature type="region of interest" description="Disordered" evidence="1">
    <location>
        <begin position="1059"/>
        <end position="1087"/>
    </location>
</feature>
<dbReference type="OrthoDB" id="1933281at2759"/>
<organism evidence="3 4">
    <name type="scientific">Hydnum rufescens UP504</name>
    <dbReference type="NCBI Taxonomy" id="1448309"/>
    <lineage>
        <taxon>Eukaryota</taxon>
        <taxon>Fungi</taxon>
        <taxon>Dikarya</taxon>
        <taxon>Basidiomycota</taxon>
        <taxon>Agaricomycotina</taxon>
        <taxon>Agaricomycetes</taxon>
        <taxon>Cantharellales</taxon>
        <taxon>Hydnaceae</taxon>
        <taxon>Hydnum</taxon>
    </lineage>
</organism>
<protein>
    <recommendedName>
        <fullName evidence="2">Sfi1 spindle body domain-containing protein</fullName>
    </recommendedName>
</protein>
<evidence type="ECO:0000313" key="4">
    <source>
        <dbReference type="Proteomes" id="UP000886523"/>
    </source>
</evidence>
<gene>
    <name evidence="3" type="ORF">BS47DRAFT_1400533</name>
</gene>
<feature type="compositionally biased region" description="Basic and acidic residues" evidence="1">
    <location>
        <begin position="1066"/>
        <end position="1087"/>
    </location>
</feature>
<dbReference type="AlphaFoldDB" id="A0A9P6AGS5"/>
<name>A0A9P6AGS5_9AGAM</name>
<feature type="region of interest" description="Disordered" evidence="1">
    <location>
        <begin position="1106"/>
        <end position="1134"/>
    </location>
</feature>
<accession>A0A9P6AGS5</accession>
<reference evidence="3" key="1">
    <citation type="journal article" date="2020" name="Nat. Commun.">
        <title>Large-scale genome sequencing of mycorrhizal fungi provides insights into the early evolution of symbiotic traits.</title>
        <authorList>
            <person name="Miyauchi S."/>
            <person name="Kiss E."/>
            <person name="Kuo A."/>
            <person name="Drula E."/>
            <person name="Kohler A."/>
            <person name="Sanchez-Garcia M."/>
            <person name="Morin E."/>
            <person name="Andreopoulos B."/>
            <person name="Barry K.W."/>
            <person name="Bonito G."/>
            <person name="Buee M."/>
            <person name="Carver A."/>
            <person name="Chen C."/>
            <person name="Cichocki N."/>
            <person name="Clum A."/>
            <person name="Culley D."/>
            <person name="Crous P.W."/>
            <person name="Fauchery L."/>
            <person name="Girlanda M."/>
            <person name="Hayes R.D."/>
            <person name="Keri Z."/>
            <person name="LaButti K."/>
            <person name="Lipzen A."/>
            <person name="Lombard V."/>
            <person name="Magnuson J."/>
            <person name="Maillard F."/>
            <person name="Murat C."/>
            <person name="Nolan M."/>
            <person name="Ohm R.A."/>
            <person name="Pangilinan J."/>
            <person name="Pereira M.F."/>
            <person name="Perotto S."/>
            <person name="Peter M."/>
            <person name="Pfister S."/>
            <person name="Riley R."/>
            <person name="Sitrit Y."/>
            <person name="Stielow J.B."/>
            <person name="Szollosi G."/>
            <person name="Zifcakova L."/>
            <person name="Stursova M."/>
            <person name="Spatafora J.W."/>
            <person name="Tedersoo L."/>
            <person name="Vaario L.M."/>
            <person name="Yamada A."/>
            <person name="Yan M."/>
            <person name="Wang P."/>
            <person name="Xu J."/>
            <person name="Bruns T."/>
            <person name="Baldrian P."/>
            <person name="Vilgalys R."/>
            <person name="Dunand C."/>
            <person name="Henrissat B."/>
            <person name="Grigoriev I.V."/>
            <person name="Hibbett D."/>
            <person name="Nagy L.G."/>
            <person name="Martin F.M."/>
        </authorList>
    </citation>
    <scope>NUCLEOTIDE SEQUENCE</scope>
    <source>
        <strain evidence="3">UP504</strain>
    </source>
</reference>
<keyword evidence="4" id="KW-1185">Reference proteome</keyword>
<feature type="compositionally biased region" description="Polar residues" evidence="1">
    <location>
        <begin position="8"/>
        <end position="28"/>
    </location>
</feature>
<dbReference type="InterPro" id="IPR013665">
    <property type="entry name" value="Sfi1_dom"/>
</dbReference>
<evidence type="ECO:0000313" key="3">
    <source>
        <dbReference type="EMBL" id="KAF9505307.1"/>
    </source>
</evidence>
<feature type="compositionally biased region" description="Polar residues" evidence="1">
    <location>
        <begin position="216"/>
        <end position="232"/>
    </location>
</feature>
<sequence>MDLGAFQPTRSSTPTRAKSKSNASHAGNTTITSTTSSTLPLSALTATNVSVIDAIIHRAPETATTFLAVFKAYNEVLLEKGIDAGEDVIYYGFLLKLGVVKGKNWGERWKTVKDGLRNSSRDASYSSPHIEAPSFLSDSNTTEDNDVLDRADTPRHSIPTPFLRTPLPPTVRKPILKTPNLPSMPLRNTTSTALPITPAYQNRIPSRRQPLPFLQVSPSSDSELSYTAQLPTSLEHDNDDDSMNEDGYDQPLSKPPSYRTFTPDLHRKAVNFPKSKPRLHPELPNSPPRPSSAKGRIEQQRPQAPIIAKDEKGVNGHDFWQVADMERDADDFRQEMLLRHCWGIWKTGLNWIATTSQQVAEAREHIHLRSCFFDWLSAFRSHVDLSKRVKYVDDTRRLRFAFRTWQQAIEEKRRHELREGVKRRFLLIRSSVETRIKRVAFKQWILAFGFLRFHATHEMNVQRDALVRWYERLQDVRHLSALVLEFQQESYRFSLIKSLDVWRRRVDLRLGERAVLHIVAKRSIGEAWEIWSRVTKLHRLARGFNSRHLLKTIFYRWRSKLVRVQALTRRVNTRIHRKDALLLRAVLRVWVAKERGELLERVQRTRLGVQAFRTWKSRLHTIRALESQVITITNHHAQTLVSRTYTAWRSRAIANGNALIIAQTHLAHHLLAHAFQMWCLRRQSELRRVKQARIARRWFLKRTCWSLWRDALDERAREKRLAQWYSKILRRYFVQWRESARRQQQHRSLADIVESRRYLREQRSALRVWMNKVVDIREGMMRVEQMANSRLKRNALSKWIEVYVRHGDNLALMQSFQDVKCEDLLRKLLLYWHQVTRTSIHRRERLRRREEEMRQAISAAAWQRWRDRFLEGSLRGVELDVHRQLQANLLFRTFRLWEGRTYSIPAVRLYAKRTKIKTLQKWLEALPRARLERKGREREKQSVLKRAFGRWFAAYRAKMTLKAVARARYLRLPTSTPSTRTTLTPHPFTTRALPPIITKPRPIFPTLLPSTSTPMALVPTAVIPKSRRLGRSPSSSRIDRPISTTHSATAVLNTTKVGMAFPSPRGKRETHTDQHHTIPDYDDGDPKDRVRFPLMRAARRSPLNFPKAHVQAPGEPSSAPVSTAGGDERGREKIRAEVGDRVVLRSSSVGGVDRRGRLSLELRRIGVDGVRKGN</sequence>
<feature type="compositionally biased region" description="Acidic residues" evidence="1">
    <location>
        <begin position="237"/>
        <end position="248"/>
    </location>
</feature>
<feature type="compositionally biased region" description="Polar residues" evidence="1">
    <location>
        <begin position="186"/>
        <end position="204"/>
    </location>
</feature>
<dbReference type="EMBL" id="MU129162">
    <property type="protein sequence ID" value="KAF9505307.1"/>
    <property type="molecule type" value="Genomic_DNA"/>
</dbReference>
<feature type="region of interest" description="Disordered" evidence="1">
    <location>
        <begin position="1"/>
        <end position="34"/>
    </location>
</feature>
<feature type="region of interest" description="Disordered" evidence="1">
    <location>
        <begin position="118"/>
        <end position="300"/>
    </location>
</feature>
<feature type="domain" description="Sfi1 spindle body" evidence="2">
    <location>
        <begin position="455"/>
        <end position="802"/>
    </location>
</feature>